<evidence type="ECO:0008006" key="4">
    <source>
        <dbReference type="Google" id="ProtNLM"/>
    </source>
</evidence>
<name>A0A8H5H805_9AGAR</name>
<feature type="region of interest" description="Disordered" evidence="1">
    <location>
        <begin position="789"/>
        <end position="835"/>
    </location>
</feature>
<feature type="region of interest" description="Disordered" evidence="1">
    <location>
        <begin position="851"/>
        <end position="900"/>
    </location>
</feature>
<feature type="region of interest" description="Disordered" evidence="1">
    <location>
        <begin position="930"/>
        <end position="972"/>
    </location>
</feature>
<feature type="region of interest" description="Disordered" evidence="1">
    <location>
        <begin position="385"/>
        <end position="483"/>
    </location>
</feature>
<protein>
    <recommendedName>
        <fullName evidence="4">Arrestin C-terminal-like domain-containing protein</fullName>
    </recommendedName>
</protein>
<reference evidence="2 3" key="1">
    <citation type="journal article" date="2020" name="ISME J.">
        <title>Uncovering the hidden diversity of litter-decomposition mechanisms in mushroom-forming fungi.</title>
        <authorList>
            <person name="Floudas D."/>
            <person name="Bentzer J."/>
            <person name="Ahren D."/>
            <person name="Johansson T."/>
            <person name="Persson P."/>
            <person name="Tunlid A."/>
        </authorList>
    </citation>
    <scope>NUCLEOTIDE SEQUENCE [LARGE SCALE GENOMIC DNA]</scope>
    <source>
        <strain evidence="2 3">CBS 661.87</strain>
    </source>
</reference>
<keyword evidence="3" id="KW-1185">Reference proteome</keyword>
<proteinExistence type="predicted"/>
<dbReference type="PANTHER" id="PTHR36419">
    <property type="entry name" value="ARRESTIN FAMILY PROTEIN 1"/>
    <property type="match status" value="1"/>
</dbReference>
<feature type="compositionally biased region" description="Pro residues" evidence="1">
    <location>
        <begin position="959"/>
        <end position="972"/>
    </location>
</feature>
<evidence type="ECO:0000313" key="2">
    <source>
        <dbReference type="EMBL" id="KAF5378344.1"/>
    </source>
</evidence>
<dbReference type="PANTHER" id="PTHR36419:SF1">
    <property type="entry name" value="RHO1 GEF LOCALIZING PROTEIN 1"/>
    <property type="match status" value="1"/>
</dbReference>
<gene>
    <name evidence="2" type="ORF">D9615_008708</name>
</gene>
<dbReference type="GO" id="GO:0000917">
    <property type="term" value="P:division septum assembly"/>
    <property type="evidence" value="ECO:0007669"/>
    <property type="project" value="TreeGrafter"/>
</dbReference>
<dbReference type="Proteomes" id="UP000565441">
    <property type="component" value="Unassembled WGS sequence"/>
</dbReference>
<dbReference type="OrthoDB" id="4001642at2759"/>
<feature type="region of interest" description="Disordered" evidence="1">
    <location>
        <begin position="730"/>
        <end position="764"/>
    </location>
</feature>
<dbReference type="AlphaFoldDB" id="A0A8H5H805"/>
<dbReference type="InterPro" id="IPR053060">
    <property type="entry name" value="Cytokinesis_Signaling_Reg"/>
</dbReference>
<sequence length="972" mass="104179">MNLNQGYPGIPPGGPDRPQAAVKGAIEVRVGPQGVKAKWVRIELRKVETLPGGGMSNTFYDFVGPSPVNLWTSSDEYGLLRTQDFPFSIRIPESIPPSIALDNRAGIQYELVASLCTKGKRGFLRKRKSVVVSTQASIIIDKHELHSTWPVYLQHETRQVVKDGCTLVVDRNQTCYGPGDRIAVMALLRSDALDNTILRGFEITLKEATVFRTGLQAGKKLLPPQVKVISISDSKLAINGALHPGTEHRAELTCSISPNHTTTSLNSARHIDVTYTLCVKAIVDHRPPIVLDLPVIVSNWQRVVSQEAIRRIGPAPTLSLIPISPAHQTITRAEPPPQRPPAASTLPLSKDSYSFGRNSPANAYSTLPTHASGYHGSPAAKVDELGGYGYSTRPTHNHSSSAASNTLSDEFGFRPPGSTATTGVGRRPGSANAPNANRLTITNALPSDIPQPETDTRERTSSSPHDPSTNSRGPWPSAEDEKQRLYEAARAKVERIQGNVAGVTTPPPQPAPIVQQAATPPRNGPWPTAEEEKLRLFNQAQAAVKKTQGLEYSPPPSLHGRSDSDGNRAVDLSRQPSTSKSPPSTKKQNTPAELYSQAMSARNQAMARQHSANASPQKSPPKAPVPQYLTAEQEKAALKRYHEAKMAVDRVQNAGYVAIEDAGSLQTSGSGPIAYEHLYPDTKATASSSTPAPVLTNDLPPPFEMPANLIPASHLSEKERLRRAYEEQDAAALARQNQTTAVNASPPPFSQHAPTPARAPAAVNGNHGLSEKEILRRKFEAQDALALNASAGRTSPPQTPPRGNATTATATATHSPSAGVRGQRPTPTPPTSPGKILTAAEEKALLKAQYAARDARAAAQQQQQQQQQRGNGVGPSRPTSSVLQPHSSPPAPPPLMPRPPVEYIQETQEEDARVSKFAMNGTFPADEALALAHPLPTKTSTPPLDVRPFSPFAPAFDSIPPPPPLPPKPAGE</sequence>
<feature type="compositionally biased region" description="Low complexity" evidence="1">
    <location>
        <begin position="851"/>
        <end position="869"/>
    </location>
</feature>
<feature type="compositionally biased region" description="Polar residues" evidence="1">
    <location>
        <begin position="392"/>
        <end position="408"/>
    </location>
</feature>
<feature type="compositionally biased region" description="Low complexity" evidence="1">
    <location>
        <begin position="576"/>
        <end position="587"/>
    </location>
</feature>
<feature type="compositionally biased region" description="Low complexity" evidence="1">
    <location>
        <begin position="512"/>
        <end position="521"/>
    </location>
</feature>
<evidence type="ECO:0000256" key="1">
    <source>
        <dbReference type="SAM" id="MobiDB-lite"/>
    </source>
</evidence>
<feature type="compositionally biased region" description="Low complexity" evidence="1">
    <location>
        <begin position="948"/>
        <end position="958"/>
    </location>
</feature>
<evidence type="ECO:0000313" key="3">
    <source>
        <dbReference type="Proteomes" id="UP000565441"/>
    </source>
</evidence>
<feature type="region of interest" description="Disordered" evidence="1">
    <location>
        <begin position="330"/>
        <end position="359"/>
    </location>
</feature>
<organism evidence="2 3">
    <name type="scientific">Tricholomella constricta</name>
    <dbReference type="NCBI Taxonomy" id="117010"/>
    <lineage>
        <taxon>Eukaryota</taxon>
        <taxon>Fungi</taxon>
        <taxon>Dikarya</taxon>
        <taxon>Basidiomycota</taxon>
        <taxon>Agaricomycotina</taxon>
        <taxon>Agaricomycetes</taxon>
        <taxon>Agaricomycetidae</taxon>
        <taxon>Agaricales</taxon>
        <taxon>Tricholomatineae</taxon>
        <taxon>Lyophyllaceae</taxon>
        <taxon>Tricholomella</taxon>
    </lineage>
</organism>
<dbReference type="EMBL" id="JAACJP010000020">
    <property type="protein sequence ID" value="KAF5378344.1"/>
    <property type="molecule type" value="Genomic_DNA"/>
</dbReference>
<feature type="compositionally biased region" description="Pro residues" evidence="1">
    <location>
        <begin position="887"/>
        <end position="900"/>
    </location>
</feature>
<feature type="compositionally biased region" description="Polar residues" evidence="1">
    <location>
        <begin position="432"/>
        <end position="445"/>
    </location>
</feature>
<dbReference type="GO" id="GO:0000935">
    <property type="term" value="C:division septum"/>
    <property type="evidence" value="ECO:0007669"/>
    <property type="project" value="TreeGrafter"/>
</dbReference>
<feature type="region of interest" description="Disordered" evidence="1">
    <location>
        <begin position="499"/>
        <end position="625"/>
    </location>
</feature>
<accession>A0A8H5H805</accession>
<comment type="caution">
    <text evidence="2">The sequence shown here is derived from an EMBL/GenBank/DDBJ whole genome shotgun (WGS) entry which is preliminary data.</text>
</comment>
<feature type="compositionally biased region" description="Polar residues" evidence="1">
    <location>
        <begin position="461"/>
        <end position="472"/>
    </location>
</feature>